<comment type="subcellular location">
    <subcellularLocation>
        <location evidence="1">Cell membrane</location>
        <topology evidence="1">Multi-pass membrane protein</topology>
    </subcellularLocation>
</comment>
<dbReference type="Proteomes" id="UP000076852">
    <property type="component" value="Chromosome 1"/>
</dbReference>
<sequence length="782" mass="86814">MRYSVEIKKFLYSQYFYGGLRIAVGVSLPPILCLIVFHDHELGFTIATGALGACVVDMPGPLKYKHNEMLACSVIGFLSALATGLATVNPVALWCTVVPLTFVLSLIVVYGNRWPQISFATLFMMIMTLEEHFTPMQALVNASWILVGGLWYTYWSTFVSHWMMHRIEQQALAESVFACADYLLARAAFYDLDNDLDECYRNLVDKQIAAVDRQDAARDIVLRNLPKLKTGRLEPRRAMLFNLFINTVDLHELFVGTHVDYSLVRNTFGASDLVVFYRDLIRKCAADLEEIGLAVLQNQPPRKRVNVKAELRAIEFEIELMRKQDLAAKNPEAYSAISSTFRRIWSATRLIDKMHQSLSSDPGATETETELRLDKALSRFVSSRRVPLGQIFSNLTMASPSFRHALRVTIAVAVGFWLGRLLPLTNAYWIVMTTVIILKPGYSLTKQRNGQRIVGTLIGCAASIALIIFVKEPHILLVVMFASMVMSYSLLLFNYTASVVFTSSYVLLMFHLLAPGSMRIIGERAIDTVVGCAIAIAASHLFPYWEYRLMGKLVNNMINATRQYLEASWWWSGKPAAAVVATVTEAGAFAPVAAMADPAIESSKPAGGASPAAVAAATALDRDYRYRLARKNVHVAFANLGQAFQRMMLEPKSAQRFVPELNDLLVRSHVLASQITAAAPLLRTSAQQADSVSLQPLQRALSVVRDNLTEAEAGSAPPADQGEQVKLLMRKLDAMVVETEKSPSHSADTVHDMKLLAHQCKQMLTASAQIRKDASLIRLPEE</sequence>
<dbReference type="KEGG" id="buz:AYM40_07930"/>
<evidence type="ECO:0000256" key="3">
    <source>
        <dbReference type="ARBA" id="ARBA00022692"/>
    </source>
</evidence>
<feature type="transmembrane region" description="Helical" evidence="7">
    <location>
        <begin position="490"/>
        <end position="513"/>
    </location>
</feature>
<dbReference type="RefSeq" id="WP_063495734.1">
    <property type="nucleotide sequence ID" value="NZ_CP014578.1"/>
</dbReference>
<evidence type="ECO:0000256" key="5">
    <source>
        <dbReference type="ARBA" id="ARBA00023136"/>
    </source>
</evidence>
<dbReference type="AlphaFoldDB" id="A0A160FJX8"/>
<evidence type="ECO:0000259" key="8">
    <source>
        <dbReference type="Pfam" id="PF12805"/>
    </source>
</evidence>
<proteinExistence type="inferred from homology"/>
<feature type="transmembrane region" description="Helical" evidence="7">
    <location>
        <begin position="91"/>
        <end position="110"/>
    </location>
</feature>
<dbReference type="Pfam" id="PF13515">
    <property type="entry name" value="FUSC_2"/>
    <property type="match status" value="1"/>
</dbReference>
<feature type="transmembrane region" description="Helical" evidence="7">
    <location>
        <begin position="139"/>
        <end position="159"/>
    </location>
</feature>
<dbReference type="PANTHER" id="PTHR30509:SF8">
    <property type="entry name" value="INNER MEMBRANE PROTEIN YCCS"/>
    <property type="match status" value="1"/>
</dbReference>
<dbReference type="InterPro" id="IPR032692">
    <property type="entry name" value="YccS_N"/>
</dbReference>
<evidence type="ECO:0000313" key="11">
    <source>
        <dbReference type="Proteomes" id="UP000076852"/>
    </source>
</evidence>
<evidence type="ECO:0000256" key="1">
    <source>
        <dbReference type="ARBA" id="ARBA00004651"/>
    </source>
</evidence>
<feature type="domain" description="Integral membrane bound transporter" evidence="9">
    <location>
        <begin position="416"/>
        <end position="537"/>
    </location>
</feature>
<gene>
    <name evidence="10" type="ORF">AYM40_07930</name>
</gene>
<feature type="transmembrane region" description="Helical" evidence="7">
    <location>
        <begin position="12"/>
        <end position="37"/>
    </location>
</feature>
<keyword evidence="5 7" id="KW-0472">Membrane</keyword>
<keyword evidence="2" id="KW-1003">Cell membrane</keyword>
<protein>
    <submittedName>
        <fullName evidence="10">AraE protein</fullName>
    </submittedName>
</protein>
<keyword evidence="11" id="KW-1185">Reference proteome</keyword>
<evidence type="ECO:0000256" key="4">
    <source>
        <dbReference type="ARBA" id="ARBA00022989"/>
    </source>
</evidence>
<evidence type="ECO:0000313" key="10">
    <source>
        <dbReference type="EMBL" id="ANB72296.1"/>
    </source>
</evidence>
<evidence type="ECO:0000256" key="6">
    <source>
        <dbReference type="ARBA" id="ARBA00043993"/>
    </source>
</evidence>
<feature type="transmembrane region" description="Helical" evidence="7">
    <location>
        <begin position="69"/>
        <end position="85"/>
    </location>
</feature>
<comment type="similarity">
    <text evidence="6">Belongs to the YccS/YhfK family.</text>
</comment>
<feature type="transmembrane region" description="Helical" evidence="7">
    <location>
        <begin position="43"/>
        <end position="62"/>
    </location>
</feature>
<dbReference type="InterPro" id="IPR049453">
    <property type="entry name" value="Memb_transporter_dom"/>
</dbReference>
<dbReference type="EMBL" id="CP014578">
    <property type="protein sequence ID" value="ANB72296.1"/>
    <property type="molecule type" value="Genomic_DNA"/>
</dbReference>
<keyword evidence="3 7" id="KW-0812">Transmembrane</keyword>
<dbReference type="GO" id="GO:0005886">
    <property type="term" value="C:plasma membrane"/>
    <property type="evidence" value="ECO:0007669"/>
    <property type="project" value="UniProtKB-SubCell"/>
</dbReference>
<evidence type="ECO:0000256" key="7">
    <source>
        <dbReference type="SAM" id="Phobius"/>
    </source>
</evidence>
<dbReference type="STRING" id="1804984.AYM40_07930"/>
<feature type="transmembrane region" description="Helical" evidence="7">
    <location>
        <begin position="452"/>
        <end position="470"/>
    </location>
</feature>
<keyword evidence="4 7" id="KW-1133">Transmembrane helix</keyword>
<name>A0A160FJX8_9BURK</name>
<dbReference type="OrthoDB" id="8670769at2"/>
<dbReference type="Pfam" id="PF12805">
    <property type="entry name" value="FUSC-like"/>
    <property type="match status" value="1"/>
</dbReference>
<dbReference type="PANTHER" id="PTHR30509">
    <property type="entry name" value="P-HYDROXYBENZOIC ACID EFFLUX PUMP SUBUNIT-RELATED"/>
    <property type="match status" value="1"/>
</dbReference>
<organism evidence="10 11">
    <name type="scientific">Paraburkholderia phytofirmans OLGA172</name>
    <dbReference type="NCBI Taxonomy" id="1417228"/>
    <lineage>
        <taxon>Bacteria</taxon>
        <taxon>Pseudomonadati</taxon>
        <taxon>Pseudomonadota</taxon>
        <taxon>Betaproteobacteria</taxon>
        <taxon>Burkholderiales</taxon>
        <taxon>Burkholderiaceae</taxon>
        <taxon>Paraburkholderia</taxon>
    </lineage>
</organism>
<evidence type="ECO:0000259" key="9">
    <source>
        <dbReference type="Pfam" id="PF13515"/>
    </source>
</evidence>
<feature type="domain" description="Integral membrane protein YccS N-terminal" evidence="8">
    <location>
        <begin position="69"/>
        <end position="348"/>
    </location>
</feature>
<reference evidence="10 11" key="1">
    <citation type="journal article" date="2016" name="Gene">
        <title>PacBio SMRT assembly of a complex multi-replicon genome reveals chlorocatechol degradative operon in a region of genome plasticity.</title>
        <authorList>
            <person name="Ricker N."/>
            <person name="Shen S.Y."/>
            <person name="Goordial J."/>
            <person name="Jin S."/>
            <person name="Fulthorpe R.R."/>
        </authorList>
    </citation>
    <scope>NUCLEOTIDE SEQUENCE [LARGE SCALE GENOMIC DNA]</scope>
    <source>
        <strain evidence="10 11">OLGA172</strain>
    </source>
</reference>
<accession>A0A160FJX8</accession>
<evidence type="ECO:0000256" key="2">
    <source>
        <dbReference type="ARBA" id="ARBA00022475"/>
    </source>
</evidence>